<accession>A0A644W1P2</accession>
<dbReference type="InterPro" id="IPR014756">
    <property type="entry name" value="Ig_E-set"/>
</dbReference>
<dbReference type="Gene3D" id="2.60.40.10">
    <property type="entry name" value="Immunoglobulins"/>
    <property type="match status" value="2"/>
</dbReference>
<dbReference type="PROSITE" id="PS51257">
    <property type="entry name" value="PROKAR_LIPOPROTEIN"/>
    <property type="match status" value="1"/>
</dbReference>
<gene>
    <name evidence="2" type="ORF">SDC9_42824</name>
</gene>
<dbReference type="AlphaFoldDB" id="A0A644W1P2"/>
<dbReference type="EMBL" id="VSSQ01000519">
    <property type="protein sequence ID" value="MPL96642.1"/>
    <property type="molecule type" value="Genomic_DNA"/>
</dbReference>
<dbReference type="InterPro" id="IPR037293">
    <property type="entry name" value="Gal_Oxidase_central_sf"/>
</dbReference>
<evidence type="ECO:0000259" key="1">
    <source>
        <dbReference type="Pfam" id="PF01833"/>
    </source>
</evidence>
<feature type="domain" description="IPT/TIG" evidence="1">
    <location>
        <begin position="124"/>
        <end position="204"/>
    </location>
</feature>
<comment type="caution">
    <text evidence="2">The sequence shown here is derived from an EMBL/GenBank/DDBJ whole genome shotgun (WGS) entry which is preliminary data.</text>
</comment>
<protein>
    <recommendedName>
        <fullName evidence="1">IPT/TIG domain-containing protein</fullName>
    </recommendedName>
</protein>
<name>A0A644W1P2_9ZZZZ</name>
<organism evidence="2">
    <name type="scientific">bioreactor metagenome</name>
    <dbReference type="NCBI Taxonomy" id="1076179"/>
    <lineage>
        <taxon>unclassified sequences</taxon>
        <taxon>metagenomes</taxon>
        <taxon>ecological metagenomes</taxon>
    </lineage>
</organism>
<dbReference type="Gene3D" id="2.130.10.80">
    <property type="entry name" value="Galactose oxidase/kelch, beta-propeller"/>
    <property type="match status" value="1"/>
</dbReference>
<dbReference type="SUPFAM" id="SSF117281">
    <property type="entry name" value="Kelch motif"/>
    <property type="match status" value="1"/>
</dbReference>
<sequence length="567" mass="64368">MKRYFSALVIIICFISGCKDAEIQQKEYPLIITKEVSEINSEGVTLEAEIVVAGKDNIIDYGFIISDGKNTKKFSVSNSNKFKIRLLTDLKSNVEYECRAYITTRNKIVYGNTVRFLSLGSTPPLIYDINPKSGFDGDTVRINGKYFSSFSENNQIYVNDKTAKIILSTDSAITFIIPSQSFTGATEITLEVNAIKVKSTQKFTILGPQISSISSLIEASGKAITINGANLIRNGSNIAIFFGQYNAEILNSTNTRIDVLVPIPSLNLLADNYAIIKLTNGSKTTTYSTAFKIKKSWVRKSPPLKFDWPTRYQEGFSYNGKGYMHDVNHGNIYEYDPQKDSWSQFGTSAFPSVIYGKSLYIQYNDQVFRVGGVDYLSVSLKSLWSYDMVANRWKLKSNLPFSFSSAGYFILENQIYILTYEGQLWQCDFEMEQYTRLNDFPEKIQNFFVSTFIANGNAYAVQYGKTWLYDKQNDKWIPKTANLFSKGYYSTYAKCFSFNNTGYVLNEGTDLYQYDYVNDKWILRSEYPGEWASNSEKSIFILGDEAYFAAISSNYTGGAPLMFLYQD</sequence>
<dbReference type="SUPFAM" id="SSF81296">
    <property type="entry name" value="E set domains"/>
    <property type="match status" value="2"/>
</dbReference>
<dbReference type="InterPro" id="IPR013783">
    <property type="entry name" value="Ig-like_fold"/>
</dbReference>
<reference evidence="2" key="1">
    <citation type="submission" date="2019-08" db="EMBL/GenBank/DDBJ databases">
        <authorList>
            <person name="Kucharzyk K."/>
            <person name="Murdoch R.W."/>
            <person name="Higgins S."/>
            <person name="Loffler F."/>
        </authorList>
    </citation>
    <scope>NUCLEOTIDE SEQUENCE</scope>
</reference>
<dbReference type="InterPro" id="IPR015915">
    <property type="entry name" value="Kelch-typ_b-propeller"/>
</dbReference>
<dbReference type="Pfam" id="PF01833">
    <property type="entry name" value="TIG"/>
    <property type="match status" value="2"/>
</dbReference>
<dbReference type="InterPro" id="IPR002909">
    <property type="entry name" value="IPT_dom"/>
</dbReference>
<feature type="domain" description="IPT/TIG" evidence="1">
    <location>
        <begin position="208"/>
        <end position="292"/>
    </location>
</feature>
<evidence type="ECO:0000313" key="2">
    <source>
        <dbReference type="EMBL" id="MPL96642.1"/>
    </source>
</evidence>
<proteinExistence type="predicted"/>
<dbReference type="CDD" id="cd00603">
    <property type="entry name" value="IPT_PCSR"/>
    <property type="match status" value="1"/>
</dbReference>